<name>A0ABV4ZQX7_9ACTN</name>
<protein>
    <submittedName>
        <fullName evidence="1">Uncharacterized protein</fullName>
    </submittedName>
</protein>
<dbReference type="Proteomes" id="UP001577267">
    <property type="component" value="Unassembled WGS sequence"/>
</dbReference>
<reference evidence="1 2" key="1">
    <citation type="submission" date="2024-09" db="EMBL/GenBank/DDBJ databases">
        <title>Draft genome sequence of multifaceted antimicrobials producing Streptomyces sp. strain FH1.</title>
        <authorList>
            <person name="Hassan F."/>
            <person name="Ali H."/>
            <person name="Hassan N."/>
            <person name="Nawaz A."/>
        </authorList>
    </citation>
    <scope>NUCLEOTIDE SEQUENCE [LARGE SCALE GENOMIC DNA]</scope>
    <source>
        <strain evidence="1 2">FH1</strain>
    </source>
</reference>
<proteinExistence type="predicted"/>
<evidence type="ECO:0000313" key="1">
    <source>
        <dbReference type="EMBL" id="MFB4196528.1"/>
    </source>
</evidence>
<accession>A0ABV4ZQX7</accession>
<keyword evidence="2" id="KW-1185">Reference proteome</keyword>
<evidence type="ECO:0000313" key="2">
    <source>
        <dbReference type="Proteomes" id="UP001577267"/>
    </source>
</evidence>
<comment type="caution">
    <text evidence="1">The sequence shown here is derived from an EMBL/GenBank/DDBJ whole genome shotgun (WGS) entry which is preliminary data.</text>
</comment>
<dbReference type="EMBL" id="JBHGBT010000019">
    <property type="protein sequence ID" value="MFB4196528.1"/>
    <property type="molecule type" value="Genomic_DNA"/>
</dbReference>
<dbReference type="RefSeq" id="WP_375064511.1">
    <property type="nucleotide sequence ID" value="NZ_JBHGBT010000019.1"/>
</dbReference>
<organism evidence="1 2">
    <name type="scientific">Streptomyces carpaticus</name>
    <dbReference type="NCBI Taxonomy" id="285558"/>
    <lineage>
        <taxon>Bacteria</taxon>
        <taxon>Bacillati</taxon>
        <taxon>Actinomycetota</taxon>
        <taxon>Actinomycetes</taxon>
        <taxon>Kitasatosporales</taxon>
        <taxon>Streptomycetaceae</taxon>
        <taxon>Streptomyces</taxon>
    </lineage>
</organism>
<sequence>MVRQLRDLLALLDVPPTAVQEVKVGSAPPVINILGMRVSVARRVGSQLLAGALRPAVMPGMALWSDRQNRVGEVMFAATCGLPLDLRALDDPDVHWRATAADLRPARLQEIDRARGVSRSRCRAGTGGW</sequence>
<gene>
    <name evidence="1" type="ORF">ACE11A_19500</name>
</gene>